<proteinExistence type="predicted"/>
<dbReference type="InterPro" id="IPR001222">
    <property type="entry name" value="Znf_TFIIS"/>
</dbReference>
<dbReference type="InterPro" id="IPR054722">
    <property type="entry name" value="PolX-like_BBD"/>
</dbReference>
<dbReference type="CDD" id="cd10507">
    <property type="entry name" value="Zn-ribbon_RPA12"/>
    <property type="match status" value="1"/>
</dbReference>
<keyword evidence="3" id="KW-0862">Zinc</keyword>
<dbReference type="EMBL" id="JADCNL010000426">
    <property type="protein sequence ID" value="KAG0447798.1"/>
    <property type="molecule type" value="Genomic_DNA"/>
</dbReference>
<dbReference type="AlphaFoldDB" id="A0A835PA75"/>
<dbReference type="InterPro" id="IPR034004">
    <property type="entry name" value="Zn_ribbon_RPA12_C"/>
</dbReference>
<reference evidence="6 7" key="1">
    <citation type="journal article" date="2020" name="Nat. Food">
        <title>A phased Vanilla planifolia genome enables genetic improvement of flavour and production.</title>
        <authorList>
            <person name="Hasing T."/>
            <person name="Tang H."/>
            <person name="Brym M."/>
            <person name="Khazi F."/>
            <person name="Huang T."/>
            <person name="Chambers A.H."/>
        </authorList>
    </citation>
    <scope>NUCLEOTIDE SEQUENCE [LARGE SCALE GENOMIC DNA]</scope>
    <source>
        <tissue evidence="6">Leaf</tissue>
    </source>
</reference>
<dbReference type="SMART" id="SM00440">
    <property type="entry name" value="ZnF_C2C2"/>
    <property type="match status" value="1"/>
</dbReference>
<evidence type="ECO:0000313" key="7">
    <source>
        <dbReference type="Proteomes" id="UP000636800"/>
    </source>
</evidence>
<dbReference type="Gene3D" id="2.20.25.10">
    <property type="match status" value="1"/>
</dbReference>
<dbReference type="Pfam" id="PF22936">
    <property type="entry name" value="Pol_BBD"/>
    <property type="match status" value="1"/>
</dbReference>
<evidence type="ECO:0000313" key="6">
    <source>
        <dbReference type="EMBL" id="KAG0447798.1"/>
    </source>
</evidence>
<dbReference type="PROSITE" id="PS51133">
    <property type="entry name" value="ZF_TFIIS_2"/>
    <property type="match status" value="1"/>
</dbReference>
<name>A0A835PA75_VANPL</name>
<keyword evidence="7" id="KW-1185">Reference proteome</keyword>
<organism evidence="6 7">
    <name type="scientific">Vanilla planifolia</name>
    <name type="common">Vanilla</name>
    <dbReference type="NCBI Taxonomy" id="51239"/>
    <lineage>
        <taxon>Eukaryota</taxon>
        <taxon>Viridiplantae</taxon>
        <taxon>Streptophyta</taxon>
        <taxon>Embryophyta</taxon>
        <taxon>Tracheophyta</taxon>
        <taxon>Spermatophyta</taxon>
        <taxon>Magnoliopsida</taxon>
        <taxon>Liliopsida</taxon>
        <taxon>Asparagales</taxon>
        <taxon>Orchidaceae</taxon>
        <taxon>Vanilloideae</taxon>
        <taxon>Vanilleae</taxon>
        <taxon>Vanilla</taxon>
    </lineage>
</organism>
<feature type="domain" description="TFIIS-type" evidence="5">
    <location>
        <begin position="487"/>
        <end position="527"/>
    </location>
</feature>
<evidence type="ECO:0000256" key="1">
    <source>
        <dbReference type="ARBA" id="ARBA00022723"/>
    </source>
</evidence>
<dbReference type="GO" id="GO:0006351">
    <property type="term" value="P:DNA-templated transcription"/>
    <property type="evidence" value="ECO:0007669"/>
    <property type="project" value="InterPro"/>
</dbReference>
<dbReference type="PANTHER" id="PTHR34222:SF37">
    <property type="entry name" value="RETROTRANSPOSON GAG DOMAIN-CONTAINING PROTEIN"/>
    <property type="match status" value="1"/>
</dbReference>
<gene>
    <name evidence="6" type="ORF">HPP92_028162</name>
</gene>
<dbReference type="Proteomes" id="UP000636800">
    <property type="component" value="Unassembled WGS sequence"/>
</dbReference>
<dbReference type="PANTHER" id="PTHR34222">
    <property type="entry name" value="GAG_PRE-INTEGRS DOMAIN-CONTAINING PROTEIN"/>
    <property type="match status" value="1"/>
</dbReference>
<evidence type="ECO:0000256" key="4">
    <source>
        <dbReference type="PROSITE-ProRule" id="PRU00472"/>
    </source>
</evidence>
<protein>
    <recommendedName>
        <fullName evidence="5">TFIIS-type domain-containing protein</fullName>
    </recommendedName>
</protein>
<accession>A0A835PA75</accession>
<dbReference type="GO" id="GO:0003676">
    <property type="term" value="F:nucleic acid binding"/>
    <property type="evidence" value="ECO:0007669"/>
    <property type="project" value="InterPro"/>
</dbReference>
<evidence type="ECO:0000259" key="5">
    <source>
        <dbReference type="PROSITE" id="PS51133"/>
    </source>
</evidence>
<dbReference type="OrthoDB" id="1882674at2759"/>
<evidence type="ECO:0000256" key="3">
    <source>
        <dbReference type="ARBA" id="ARBA00022833"/>
    </source>
</evidence>
<keyword evidence="2 4" id="KW-0863">Zinc-finger</keyword>
<dbReference type="Pfam" id="PF01096">
    <property type="entry name" value="Zn_ribbon_TFIIS"/>
    <property type="match status" value="1"/>
</dbReference>
<dbReference type="SUPFAM" id="SSF57783">
    <property type="entry name" value="Zinc beta-ribbon"/>
    <property type="match status" value="1"/>
</dbReference>
<dbReference type="GO" id="GO:0008270">
    <property type="term" value="F:zinc ion binding"/>
    <property type="evidence" value="ECO:0007669"/>
    <property type="project" value="UniProtKB-KW"/>
</dbReference>
<keyword evidence="1" id="KW-0479">Metal-binding</keyword>
<comment type="caution">
    <text evidence="6">The sequence shown here is derived from an EMBL/GenBank/DDBJ whole genome shotgun (WGS) entry which is preliminary data.</text>
</comment>
<evidence type="ECO:0000256" key="2">
    <source>
        <dbReference type="ARBA" id="ARBA00022771"/>
    </source>
</evidence>
<sequence length="530" mass="59740">MDPMISDACMFYGTAREIWDYTRRTYSKASDAAQVYEIKVKTAATKQGDKSVTEYASLLQNLWQELDHYRVFEMKSPEDAAILKKFIEKDRVYDFLAGLNPEFDQVRIQILGKEETPPLEETISLVSAEESRRGVMLQPQTLDGSALVAKANHREKGRSDAPVQYQSRKGQWKENKDNLWCTYCKKPRHTRDKCWKLNGKPPSHEWGTRGGQSRPQTYMTDPPRPQAHMVEQPKNEEKIAVAVGEFSSEDIERLKNLLGSLEKPSGTCSLALSGATDHMTPTSKPFHTYTPCPSNRKIVVANGSLVTVAGFGDIHLSPDQVSGRKTGLAKERSGLYYLEPSLIARSDLSLSFFSSSNKDAIWLYHLRLAQISTFESPVLAETSLVPNNPDPVVESSPIPTSVPHDFPRFSQVYSRRKAVPYSTQVQESNSDPGIETTFGARSCPKIEGKEIQYTITAEDIRRELKIEPFVILESAQVEEENVKRAVVNESCPQCNNPQLEYYTKQLRSADEGQTVFYECSNCGYKYSLNT</sequence>